<feature type="binding site" evidence="10">
    <location>
        <position position="10"/>
    </location>
    <ligand>
        <name>Mn(2+)</name>
        <dbReference type="ChEBI" id="CHEBI:29035"/>
        <label>1</label>
    </ligand>
</feature>
<dbReference type="InterPro" id="IPR043461">
    <property type="entry name" value="LpxH-like"/>
</dbReference>
<keyword evidence="3 10" id="KW-0997">Cell inner membrane</keyword>
<name>K2L1X9_9GAMM</name>
<feature type="binding site" evidence="10">
    <location>
        <position position="200"/>
    </location>
    <ligand>
        <name>Mn(2+)</name>
        <dbReference type="ChEBI" id="CHEBI:29035"/>
        <label>1</label>
    </ligand>
</feature>
<evidence type="ECO:0000256" key="3">
    <source>
        <dbReference type="ARBA" id="ARBA00022519"/>
    </source>
</evidence>
<dbReference type="RefSeq" id="WP_008488570.1">
    <property type="nucleotide sequence ID" value="NZ_AMRG01000007.1"/>
</dbReference>
<dbReference type="GO" id="GO:0030145">
    <property type="term" value="F:manganese ion binding"/>
    <property type="evidence" value="ECO:0007669"/>
    <property type="project" value="UniProtKB-UniRule"/>
</dbReference>
<comment type="caution">
    <text evidence="10">Lacks conserved residue(s) required for the propagation of feature annotation.</text>
</comment>
<evidence type="ECO:0000256" key="7">
    <source>
        <dbReference type="ARBA" id="ARBA00023098"/>
    </source>
</evidence>
<dbReference type="NCBIfam" id="NF003743">
    <property type="entry name" value="PRK05340.1"/>
    <property type="match status" value="1"/>
</dbReference>
<sequence>MTQLFISDLHLSPARPDICELFFEFLQGPAREAAALYILGDLFDAWIGDDDNSRFAAEVKQQLRQLTQAGVPSYFMAGNRDFMVGQRFAQQTGIHLLNDPTVIELYGQRTLLMHGDLLCTLDTGYQRFRRVIQHPLSKWLLARLPLSTRMRIANKLRANSQTQQPQLSDEQLRRMDVELTTVRHVMESHAVKYLIHGHTHRPGHHQFSLSDGSTAERWVLGDWYEQGSHLSVREEQFKLHSTALPPR</sequence>
<evidence type="ECO:0000256" key="4">
    <source>
        <dbReference type="ARBA" id="ARBA00022556"/>
    </source>
</evidence>
<dbReference type="EC" id="3.6.1.54" evidence="10"/>
<dbReference type="InterPro" id="IPR004843">
    <property type="entry name" value="Calcineurin-like_PHP"/>
</dbReference>
<keyword evidence="4 10" id="KW-0441">Lipid A biosynthesis</keyword>
<feature type="binding site" evidence="10">
    <location>
        <begin position="79"/>
        <end position="80"/>
    </location>
    <ligand>
        <name>substrate</name>
    </ligand>
</feature>
<evidence type="ECO:0000256" key="1">
    <source>
        <dbReference type="ARBA" id="ARBA00022475"/>
    </source>
</evidence>
<comment type="catalytic activity">
    <reaction evidence="10">
        <text>UDP-2-N,3-O-bis[(3R)-3-hydroxytetradecanoyl]-alpha-D-glucosamine + H2O = 2-N,3-O-bis[(3R)-3-hydroxytetradecanoyl]-alpha-D-glucosaminyl 1-phosphate + UMP + 2 H(+)</text>
        <dbReference type="Rhea" id="RHEA:25213"/>
        <dbReference type="ChEBI" id="CHEBI:15377"/>
        <dbReference type="ChEBI" id="CHEBI:15378"/>
        <dbReference type="ChEBI" id="CHEBI:57865"/>
        <dbReference type="ChEBI" id="CHEBI:57957"/>
        <dbReference type="ChEBI" id="CHEBI:78847"/>
        <dbReference type="EC" id="3.6.1.54"/>
    </reaction>
</comment>
<evidence type="ECO:0000256" key="6">
    <source>
        <dbReference type="ARBA" id="ARBA00022801"/>
    </source>
</evidence>
<dbReference type="InterPro" id="IPR029052">
    <property type="entry name" value="Metallo-depent_PP-like"/>
</dbReference>
<feature type="binding site" evidence="10">
    <location>
        <position position="41"/>
    </location>
    <ligand>
        <name>Mn(2+)</name>
        <dbReference type="ChEBI" id="CHEBI:29035"/>
        <label>2</label>
    </ligand>
</feature>
<feature type="binding site" evidence="10">
    <location>
        <position position="79"/>
    </location>
    <ligand>
        <name>Mn(2+)</name>
        <dbReference type="ChEBI" id="CHEBI:29035"/>
        <label>2</label>
    </ligand>
</feature>
<evidence type="ECO:0000256" key="9">
    <source>
        <dbReference type="ARBA" id="ARBA00023211"/>
    </source>
</evidence>
<dbReference type="AlphaFoldDB" id="K2L1X9"/>
<keyword evidence="7 10" id="KW-0443">Lipid metabolism</keyword>
<feature type="binding site" evidence="10">
    <location>
        <position position="164"/>
    </location>
    <ligand>
        <name>substrate</name>
    </ligand>
</feature>
<dbReference type="UniPathway" id="UPA00359">
    <property type="reaction ID" value="UER00480"/>
</dbReference>
<gene>
    <name evidence="10" type="primary">lpxH</name>
    <name evidence="12" type="ORF">A10D4_06931</name>
</gene>
<evidence type="ECO:0000256" key="10">
    <source>
        <dbReference type="HAMAP-Rule" id="MF_00575"/>
    </source>
</evidence>
<dbReference type="EMBL" id="AMRG01000007">
    <property type="protein sequence ID" value="EKE83860.1"/>
    <property type="molecule type" value="Genomic_DNA"/>
</dbReference>
<evidence type="ECO:0000256" key="2">
    <source>
        <dbReference type="ARBA" id="ARBA00022516"/>
    </source>
</evidence>
<keyword evidence="5 10" id="KW-0479">Metal-binding</keyword>
<evidence type="ECO:0000313" key="12">
    <source>
        <dbReference type="EMBL" id="EKE83860.1"/>
    </source>
</evidence>
<keyword evidence="1 10" id="KW-1003">Cell membrane</keyword>
<feature type="domain" description="Calcineurin-like phosphoesterase" evidence="11">
    <location>
        <begin position="2"/>
        <end position="202"/>
    </location>
</feature>
<keyword evidence="13" id="KW-1185">Reference proteome</keyword>
<dbReference type="HAMAP" id="MF_00575">
    <property type="entry name" value="LpxH"/>
    <property type="match status" value="1"/>
</dbReference>
<comment type="similarity">
    <text evidence="10">Belongs to the LpxH family.</text>
</comment>
<dbReference type="PANTHER" id="PTHR34990">
    <property type="entry name" value="UDP-2,3-DIACYLGLUCOSAMINE HYDROLASE-RELATED"/>
    <property type="match status" value="1"/>
</dbReference>
<feature type="binding site" evidence="10">
    <location>
        <position position="198"/>
    </location>
    <ligand>
        <name>substrate</name>
    </ligand>
</feature>
<dbReference type="eggNOG" id="COG2908">
    <property type="taxonomic scope" value="Bacteria"/>
</dbReference>
<evidence type="ECO:0000259" key="11">
    <source>
        <dbReference type="Pfam" id="PF00149"/>
    </source>
</evidence>
<protein>
    <recommendedName>
        <fullName evidence="10">UDP-2,3-diacylglucosamine hydrolase</fullName>
        <ecNumber evidence="10">3.6.1.54</ecNumber>
    </recommendedName>
    <alternativeName>
        <fullName evidence="10">UDP-2,3-diacylglucosamine diphosphatase</fullName>
    </alternativeName>
</protein>
<feature type="binding site" evidence="10">
    <location>
        <position position="198"/>
    </location>
    <ligand>
        <name>Mn(2+)</name>
        <dbReference type="ChEBI" id="CHEBI:29035"/>
        <label>2</label>
    </ligand>
</feature>
<dbReference type="GO" id="GO:0019897">
    <property type="term" value="C:extrinsic component of plasma membrane"/>
    <property type="evidence" value="ECO:0007669"/>
    <property type="project" value="UniProtKB-UniRule"/>
</dbReference>
<dbReference type="CDD" id="cd07398">
    <property type="entry name" value="MPP_YbbF-LpxH"/>
    <property type="match status" value="1"/>
</dbReference>
<dbReference type="GO" id="GO:0005737">
    <property type="term" value="C:cytoplasm"/>
    <property type="evidence" value="ECO:0007669"/>
    <property type="project" value="InterPro"/>
</dbReference>
<comment type="cofactor">
    <cofactor evidence="10">
        <name>Mn(2+)</name>
        <dbReference type="ChEBI" id="CHEBI:29035"/>
    </cofactor>
    <text evidence="10">Binds 2 Mn(2+) ions per subunit in a binuclear metal center.</text>
</comment>
<keyword evidence="6 10" id="KW-0378">Hydrolase</keyword>
<feature type="binding site" evidence="10">
    <location>
        <position position="114"/>
    </location>
    <ligand>
        <name>Mn(2+)</name>
        <dbReference type="ChEBI" id="CHEBI:29035"/>
        <label>2</label>
    </ligand>
</feature>
<dbReference type="STRING" id="740709.A10D4_06931"/>
<dbReference type="NCBIfam" id="TIGR01854">
    <property type="entry name" value="lipid_A_lpxH"/>
    <property type="match status" value="1"/>
</dbReference>
<feature type="binding site" evidence="10">
    <location>
        <position position="160"/>
    </location>
    <ligand>
        <name>substrate</name>
    </ligand>
</feature>
<proteinExistence type="inferred from homology"/>
<keyword evidence="9 10" id="KW-0464">Manganese</keyword>
<dbReference type="GO" id="GO:0008758">
    <property type="term" value="F:UDP-2,3-diacylglucosamine hydrolase activity"/>
    <property type="evidence" value="ECO:0007669"/>
    <property type="project" value="UniProtKB-UniRule"/>
</dbReference>
<feature type="binding site" evidence="10">
    <location>
        <position position="122"/>
    </location>
    <ligand>
        <name>substrate</name>
    </ligand>
</feature>
<comment type="function">
    <text evidence="10">Hydrolyzes the pyrophosphate bond of UDP-2,3-diacylglucosamine to yield 2,3-diacylglucosamine 1-phosphate (lipid X) and UMP by catalyzing the attack of water at the alpha-P atom. Involved in the biosynthesis of lipid A, a phosphorylated glycolipid that anchors the lipopolysaccharide to the outer membrane of the cell.</text>
</comment>
<dbReference type="Pfam" id="PF00149">
    <property type="entry name" value="Metallophos"/>
    <property type="match status" value="1"/>
</dbReference>
<dbReference type="OrthoDB" id="9783283at2"/>
<dbReference type="SUPFAM" id="SSF56300">
    <property type="entry name" value="Metallo-dependent phosphatases"/>
    <property type="match status" value="1"/>
</dbReference>
<feature type="binding site" evidence="10">
    <location>
        <position position="41"/>
    </location>
    <ligand>
        <name>Mn(2+)</name>
        <dbReference type="ChEBI" id="CHEBI:29035"/>
        <label>1</label>
    </ligand>
</feature>
<dbReference type="PANTHER" id="PTHR34990:SF1">
    <property type="entry name" value="UDP-2,3-DIACYLGLUCOSAMINE HYDROLASE"/>
    <property type="match status" value="1"/>
</dbReference>
<dbReference type="GO" id="GO:0009245">
    <property type="term" value="P:lipid A biosynthetic process"/>
    <property type="evidence" value="ECO:0007669"/>
    <property type="project" value="UniProtKB-UniRule"/>
</dbReference>
<keyword evidence="8 10" id="KW-0472">Membrane</keyword>
<feature type="binding site" evidence="10">
    <location>
        <position position="8"/>
    </location>
    <ligand>
        <name>Mn(2+)</name>
        <dbReference type="ChEBI" id="CHEBI:29035"/>
        <label>1</label>
    </ligand>
</feature>
<comment type="caution">
    <text evidence="12">The sequence shown here is derived from an EMBL/GenBank/DDBJ whole genome shotgun (WGS) entry which is preliminary data.</text>
</comment>
<keyword evidence="2 10" id="KW-0444">Lipid biosynthesis</keyword>
<dbReference type="InterPro" id="IPR010138">
    <property type="entry name" value="UDP-diacylglucosamine_Hdrlase"/>
</dbReference>
<reference evidence="12 13" key="1">
    <citation type="journal article" date="2012" name="J. Bacteriol.">
        <title>Genome Sequence of Idiomarina xiamenensis Type Strain 10-D-4.</title>
        <authorList>
            <person name="Lai Q."/>
            <person name="Wang L."/>
            <person name="Wang W."/>
            <person name="Shao Z."/>
        </authorList>
    </citation>
    <scope>NUCLEOTIDE SEQUENCE [LARGE SCALE GENOMIC DNA]</scope>
    <source>
        <strain evidence="12 13">10-D-4</strain>
    </source>
</reference>
<evidence type="ECO:0000256" key="5">
    <source>
        <dbReference type="ARBA" id="ARBA00022723"/>
    </source>
</evidence>
<accession>K2L1X9</accession>
<dbReference type="Gene3D" id="3.60.21.10">
    <property type="match status" value="1"/>
</dbReference>
<comment type="subcellular location">
    <subcellularLocation>
        <location evidence="10">Cell inner membrane</location>
        <topology evidence="10">Peripheral membrane protein</topology>
        <orientation evidence="10">Cytoplasmic side</orientation>
    </subcellularLocation>
</comment>
<evidence type="ECO:0000256" key="8">
    <source>
        <dbReference type="ARBA" id="ARBA00023136"/>
    </source>
</evidence>
<organism evidence="12 13">
    <name type="scientific">Idiomarina xiamenensis 10-D-4</name>
    <dbReference type="NCBI Taxonomy" id="740709"/>
    <lineage>
        <taxon>Bacteria</taxon>
        <taxon>Pseudomonadati</taxon>
        <taxon>Pseudomonadota</taxon>
        <taxon>Gammaproteobacteria</taxon>
        <taxon>Alteromonadales</taxon>
        <taxon>Idiomarinaceae</taxon>
        <taxon>Idiomarina</taxon>
    </lineage>
</organism>
<dbReference type="Proteomes" id="UP000014115">
    <property type="component" value="Unassembled WGS sequence"/>
</dbReference>
<evidence type="ECO:0000313" key="13">
    <source>
        <dbReference type="Proteomes" id="UP000014115"/>
    </source>
</evidence>
<comment type="pathway">
    <text evidence="10">Glycolipid biosynthesis; lipid IV(A) biosynthesis; lipid IV(A) from (3R)-3-hydroxytetradecanoyl-[acyl-carrier-protein] and UDP-N-acetyl-alpha-D-glucosamine: step 4/6.</text>
</comment>
<dbReference type="PATRIC" id="fig|740709.3.peg.1410"/>